<dbReference type="EMBL" id="CP029352">
    <property type="protein sequence ID" value="AWK85250.1"/>
    <property type="molecule type" value="Genomic_DNA"/>
</dbReference>
<dbReference type="RefSeq" id="WP_109324283.1">
    <property type="nucleotide sequence ID" value="NZ_CP029352.1"/>
</dbReference>
<dbReference type="KEGG" id="azz:DEW08_02805"/>
<evidence type="ECO:0000313" key="3">
    <source>
        <dbReference type="Proteomes" id="UP000245629"/>
    </source>
</evidence>
<feature type="region of interest" description="Disordered" evidence="1">
    <location>
        <begin position="37"/>
        <end position="65"/>
    </location>
</feature>
<evidence type="ECO:0000256" key="1">
    <source>
        <dbReference type="SAM" id="MobiDB-lite"/>
    </source>
</evidence>
<name>A0A2S2CLJ7_9PROT</name>
<dbReference type="AlphaFoldDB" id="A0A2S2CLJ7"/>
<keyword evidence="3" id="KW-1185">Reference proteome</keyword>
<proteinExistence type="predicted"/>
<dbReference type="OrthoDB" id="7307812at2"/>
<organism evidence="2 3">
    <name type="scientific">Azospirillum thermophilum</name>
    <dbReference type="NCBI Taxonomy" id="2202148"/>
    <lineage>
        <taxon>Bacteria</taxon>
        <taxon>Pseudomonadati</taxon>
        <taxon>Pseudomonadota</taxon>
        <taxon>Alphaproteobacteria</taxon>
        <taxon>Rhodospirillales</taxon>
        <taxon>Azospirillaceae</taxon>
        <taxon>Azospirillum</taxon>
    </lineage>
</organism>
<dbReference type="Proteomes" id="UP000245629">
    <property type="component" value="Chromosome 1"/>
</dbReference>
<sequence>MNTNVSQTLTMRGADGRLYAISNGGVSVVADMGGTAATPAKRAGDQPSFDTIDHESGRMSITPGA</sequence>
<protein>
    <submittedName>
        <fullName evidence="2">Uncharacterized protein</fullName>
    </submittedName>
</protein>
<evidence type="ECO:0000313" key="2">
    <source>
        <dbReference type="EMBL" id="AWK85250.1"/>
    </source>
</evidence>
<accession>A0A2S2CLJ7</accession>
<gene>
    <name evidence="2" type="ORF">DEW08_02805</name>
</gene>
<reference evidence="3" key="1">
    <citation type="submission" date="2018-05" db="EMBL/GenBank/DDBJ databases">
        <title>Azospirillum thermophila sp. nov., a novel isolated from hot spring.</title>
        <authorList>
            <person name="Zhao Z."/>
        </authorList>
    </citation>
    <scope>NUCLEOTIDE SEQUENCE [LARGE SCALE GENOMIC DNA]</scope>
    <source>
        <strain evidence="3">CFH 70021</strain>
    </source>
</reference>